<dbReference type="PANTHER" id="PTHR30093">
    <property type="entry name" value="GENERAL SECRETION PATHWAY PROTEIN G"/>
    <property type="match status" value="1"/>
</dbReference>
<accession>A0ABY7VST3</accession>
<keyword evidence="2" id="KW-0472">Membrane</keyword>
<dbReference type="Pfam" id="PF07963">
    <property type="entry name" value="N_methyl"/>
    <property type="match status" value="1"/>
</dbReference>
<dbReference type="Gene3D" id="3.30.700.10">
    <property type="entry name" value="Glycoprotein, Type 4 Pilin"/>
    <property type="match status" value="1"/>
</dbReference>
<reference evidence="3 4" key="1">
    <citation type="submission" date="2023-02" db="EMBL/GenBank/DDBJ databases">
        <title>Genome sequence of Lentisphaera profundi SAORIC-696.</title>
        <authorList>
            <person name="Kim e."/>
            <person name="Cho J.-C."/>
            <person name="Choi A."/>
            <person name="Kang I."/>
        </authorList>
    </citation>
    <scope>NUCLEOTIDE SEQUENCE [LARGE SCALE GENOMIC DNA]</scope>
    <source>
        <strain evidence="3 4">SAORIC-696</strain>
    </source>
</reference>
<keyword evidence="4" id="KW-1185">Reference proteome</keyword>
<evidence type="ECO:0000313" key="3">
    <source>
        <dbReference type="EMBL" id="WDE96961.1"/>
    </source>
</evidence>
<gene>
    <name evidence="3" type="ORF">PQO03_03170</name>
</gene>
<evidence type="ECO:0000256" key="1">
    <source>
        <dbReference type="SAM" id="MobiDB-lite"/>
    </source>
</evidence>
<organism evidence="3 4">
    <name type="scientific">Lentisphaera profundi</name>
    <dbReference type="NCBI Taxonomy" id="1658616"/>
    <lineage>
        <taxon>Bacteria</taxon>
        <taxon>Pseudomonadati</taxon>
        <taxon>Lentisphaerota</taxon>
        <taxon>Lentisphaeria</taxon>
        <taxon>Lentisphaerales</taxon>
        <taxon>Lentisphaeraceae</taxon>
        <taxon>Lentisphaera</taxon>
    </lineage>
</organism>
<feature type="region of interest" description="Disordered" evidence="1">
    <location>
        <begin position="218"/>
        <end position="255"/>
    </location>
</feature>
<feature type="compositionally biased region" description="Low complexity" evidence="1">
    <location>
        <begin position="226"/>
        <end position="242"/>
    </location>
</feature>
<sequence>MNKKNFTLIEILVVVAIIGILGSLLLPSLGKARRKAKTSVCINNLKQVSTFLLMVPDDNQDHYVVGLKKYRTNDVWDDYLALDGYDGRKMLLGWTYWNWIHPNNVQGGDKLYYCPSAEFSQIDAAGYPKRNYILNSNLSWTKGSATQADVAKPSSTVMIREFVAPRNLGSRQYAISGYSDWAGTHSQHGKQMFSNIGFADGSVRSTFLPSTSKKFLSKEEDSVKLPQTVKPAPPKKTTQPKKPTSPKKADKLIYI</sequence>
<feature type="transmembrane region" description="Helical" evidence="2">
    <location>
        <begin position="6"/>
        <end position="26"/>
    </location>
</feature>
<dbReference type="EMBL" id="CP117811">
    <property type="protein sequence ID" value="WDE96961.1"/>
    <property type="molecule type" value="Genomic_DNA"/>
</dbReference>
<dbReference type="Proteomes" id="UP001214250">
    <property type="component" value="Chromosome 1"/>
</dbReference>
<keyword evidence="2" id="KW-0812">Transmembrane</keyword>
<proteinExistence type="predicted"/>
<dbReference type="SUPFAM" id="SSF54523">
    <property type="entry name" value="Pili subunits"/>
    <property type="match status" value="1"/>
</dbReference>
<evidence type="ECO:0000313" key="4">
    <source>
        <dbReference type="Proteomes" id="UP001214250"/>
    </source>
</evidence>
<protein>
    <submittedName>
        <fullName evidence="3">Prepilin-type N-terminal cleavage/methylation domain-containing protein</fullName>
    </submittedName>
</protein>
<dbReference type="InterPro" id="IPR045584">
    <property type="entry name" value="Pilin-like"/>
</dbReference>
<name>A0ABY7VST3_9BACT</name>
<dbReference type="RefSeq" id="WP_274151061.1">
    <property type="nucleotide sequence ID" value="NZ_CP117811.1"/>
</dbReference>
<dbReference type="InterPro" id="IPR012902">
    <property type="entry name" value="N_methyl_site"/>
</dbReference>
<keyword evidence="2" id="KW-1133">Transmembrane helix</keyword>
<dbReference type="NCBIfam" id="TIGR02532">
    <property type="entry name" value="IV_pilin_GFxxxE"/>
    <property type="match status" value="1"/>
</dbReference>
<evidence type="ECO:0000256" key="2">
    <source>
        <dbReference type="SAM" id="Phobius"/>
    </source>
</evidence>